<feature type="domain" description="ABC transmembrane type-1" evidence="9">
    <location>
        <begin position="68"/>
        <end position="257"/>
    </location>
</feature>
<comment type="subcellular location">
    <subcellularLocation>
        <location evidence="1">Cell inner membrane</location>
        <topology evidence="1">Multi-pass membrane protein</topology>
    </subcellularLocation>
    <subcellularLocation>
        <location evidence="8">Cell membrane</location>
        <topology evidence="8">Multi-pass membrane protein</topology>
    </subcellularLocation>
</comment>
<dbReference type="EMBL" id="CP065031">
    <property type="protein sequence ID" value="QPK23396.1"/>
    <property type="molecule type" value="Genomic_DNA"/>
</dbReference>
<dbReference type="Pfam" id="PF00528">
    <property type="entry name" value="BPD_transp_1"/>
    <property type="match status" value="1"/>
</dbReference>
<feature type="transmembrane region" description="Helical" evidence="8">
    <location>
        <begin position="193"/>
        <end position="216"/>
    </location>
</feature>
<accession>A0A086EN51</accession>
<dbReference type="Proteomes" id="UP000762586">
    <property type="component" value="Unassembled WGS sequence"/>
</dbReference>
<evidence type="ECO:0000259" key="9">
    <source>
        <dbReference type="PROSITE" id="PS50928"/>
    </source>
</evidence>
<evidence type="ECO:0000256" key="7">
    <source>
        <dbReference type="ARBA" id="ARBA00023136"/>
    </source>
</evidence>
<gene>
    <name evidence="11" type="ORF">F126LOC_017420</name>
    <name evidence="10" type="ORF">H4F48_10815</name>
</gene>
<dbReference type="PANTHER" id="PTHR43744:SF2">
    <property type="entry name" value="ARABINOOLIGOSACCHARIDES TRANSPORT SYSTEM PERMEASE PROTEIN ARAQ"/>
    <property type="match status" value="1"/>
</dbReference>
<keyword evidence="13" id="KW-1185">Reference proteome</keyword>
<evidence type="ECO:0000256" key="8">
    <source>
        <dbReference type="RuleBase" id="RU363032"/>
    </source>
</evidence>
<dbReference type="Gene3D" id="1.10.3720.10">
    <property type="entry name" value="MetI-like"/>
    <property type="match status" value="1"/>
</dbReference>
<evidence type="ECO:0000256" key="2">
    <source>
        <dbReference type="ARBA" id="ARBA00022448"/>
    </source>
</evidence>
<dbReference type="EMBL" id="JACGET010000011">
    <property type="protein sequence ID" value="MBN3106561.1"/>
    <property type="molecule type" value="Genomic_DNA"/>
</dbReference>
<dbReference type="GeneID" id="61411109"/>
<evidence type="ECO:0000313" key="13">
    <source>
        <dbReference type="Proteomes" id="UP000762586"/>
    </source>
</evidence>
<comment type="similarity">
    <text evidence="8">Belongs to the binding-protein-dependent transport system permease family.</text>
</comment>
<feature type="transmembrane region" description="Helical" evidence="8">
    <location>
        <begin position="105"/>
        <end position="124"/>
    </location>
</feature>
<dbReference type="GO" id="GO:0005886">
    <property type="term" value="C:plasma membrane"/>
    <property type="evidence" value="ECO:0007669"/>
    <property type="project" value="UniProtKB-SubCell"/>
</dbReference>
<evidence type="ECO:0000256" key="3">
    <source>
        <dbReference type="ARBA" id="ARBA00022475"/>
    </source>
</evidence>
<dbReference type="AlphaFoldDB" id="A0A086EN51"/>
<name>A0A086EN51_9GAMM</name>
<dbReference type="GO" id="GO:0055085">
    <property type="term" value="P:transmembrane transport"/>
    <property type="evidence" value="ECO:0007669"/>
    <property type="project" value="InterPro"/>
</dbReference>
<evidence type="ECO:0000256" key="1">
    <source>
        <dbReference type="ARBA" id="ARBA00004429"/>
    </source>
</evidence>
<feature type="transmembrane region" description="Helical" evidence="8">
    <location>
        <begin position="136"/>
        <end position="153"/>
    </location>
</feature>
<evidence type="ECO:0000256" key="5">
    <source>
        <dbReference type="ARBA" id="ARBA00022692"/>
    </source>
</evidence>
<dbReference type="Proteomes" id="UP000269351">
    <property type="component" value="Chromosome"/>
</dbReference>
<evidence type="ECO:0000313" key="12">
    <source>
        <dbReference type="Proteomes" id="UP000269351"/>
    </source>
</evidence>
<keyword evidence="4" id="KW-0997">Cell inner membrane</keyword>
<evidence type="ECO:0000256" key="4">
    <source>
        <dbReference type="ARBA" id="ARBA00022519"/>
    </source>
</evidence>
<reference evidence="10 13" key="1">
    <citation type="submission" date="2020-07" db="EMBL/GenBank/DDBJ databases">
        <title>A pangenomic view of the genus Pectobacterium provides insights into genome organization, phylogeny, and virulence.</title>
        <authorList>
            <person name="Jonkheer E."/>
            <person name="Brankovics B."/>
            <person name="Houwers I."/>
            <person name="Van Der Wolf J."/>
            <person name="Bonants P."/>
            <person name="Vreeburg R."/>
            <person name="Bollema R."/>
            <person name="De Haan J."/>
            <person name="Berke L."/>
            <person name="De Ridder D."/>
            <person name="Smit S."/>
            <person name="Van Der Lee T.A.J."/>
        </authorList>
    </citation>
    <scope>NUCLEOTIDE SEQUENCE [LARGE SCALE GENOMIC DNA]</scope>
    <source>
        <strain evidence="10 13">NAK:384</strain>
    </source>
</reference>
<protein>
    <submittedName>
        <fullName evidence="11">Carbohydrate ABC transporter permease</fullName>
    </submittedName>
</protein>
<reference evidence="11 12" key="2">
    <citation type="submission" date="2020-11" db="EMBL/GenBank/DDBJ databases">
        <title>Complete genome sequence of Pectobacterium brasiliense strain F126.</title>
        <authorList>
            <person name="Miroshnikov K."/>
            <person name="Vo T.N.H."/>
            <person name="Khodykina M.V."/>
            <person name="Kabanova A.P."/>
            <person name="Shneider M."/>
            <person name="Korzhenkov A."/>
            <person name="Toschakov S.V."/>
            <person name="Miroshnikov K.A."/>
            <person name="Ignatov A.N."/>
            <person name="Mikhailova Y.V."/>
            <person name="Shelenkov A."/>
            <person name="Yanushevich Y.G."/>
            <person name="Evseev P.V."/>
        </authorList>
    </citation>
    <scope>NUCLEOTIDE SEQUENCE [LARGE SCALE GENOMIC DNA]</scope>
    <source>
        <strain evidence="11 12">F126</strain>
    </source>
</reference>
<keyword evidence="2 8" id="KW-0813">Transport</keyword>
<dbReference type="RefSeq" id="WP_039274968.1">
    <property type="nucleotide sequence ID" value="NZ_BSWF01000001.1"/>
</dbReference>
<organism evidence="11 12">
    <name type="scientific">Pectobacterium brasiliense</name>
    <dbReference type="NCBI Taxonomy" id="180957"/>
    <lineage>
        <taxon>Bacteria</taxon>
        <taxon>Pseudomonadati</taxon>
        <taxon>Pseudomonadota</taxon>
        <taxon>Gammaproteobacteria</taxon>
        <taxon>Enterobacterales</taxon>
        <taxon>Pectobacteriaceae</taxon>
        <taxon>Pectobacterium</taxon>
    </lineage>
</organism>
<evidence type="ECO:0000256" key="6">
    <source>
        <dbReference type="ARBA" id="ARBA00022989"/>
    </source>
</evidence>
<dbReference type="CDD" id="cd06261">
    <property type="entry name" value="TM_PBP2"/>
    <property type="match status" value="1"/>
</dbReference>
<keyword evidence="6 8" id="KW-1133">Transmembrane helix</keyword>
<dbReference type="SUPFAM" id="SSF161098">
    <property type="entry name" value="MetI-like"/>
    <property type="match status" value="1"/>
</dbReference>
<dbReference type="PANTHER" id="PTHR43744">
    <property type="entry name" value="ABC TRANSPORTER PERMEASE PROTEIN MG189-RELATED-RELATED"/>
    <property type="match status" value="1"/>
</dbReference>
<dbReference type="InterPro" id="IPR000515">
    <property type="entry name" value="MetI-like"/>
</dbReference>
<keyword evidence="7 8" id="KW-0472">Membrane</keyword>
<evidence type="ECO:0000313" key="10">
    <source>
        <dbReference type="EMBL" id="MBN3106561.1"/>
    </source>
</evidence>
<dbReference type="PROSITE" id="PS50928">
    <property type="entry name" value="ABC_TM1"/>
    <property type="match status" value="1"/>
</dbReference>
<proteinExistence type="inferred from homology"/>
<evidence type="ECO:0000313" key="11">
    <source>
        <dbReference type="EMBL" id="QPK23396.1"/>
    </source>
</evidence>
<keyword evidence="3" id="KW-1003">Cell membrane</keyword>
<feature type="transmembrane region" description="Helical" evidence="8">
    <location>
        <begin position="236"/>
        <end position="256"/>
    </location>
</feature>
<feature type="transmembrane region" description="Helical" evidence="8">
    <location>
        <begin position="74"/>
        <end position="93"/>
    </location>
</feature>
<dbReference type="InterPro" id="IPR035906">
    <property type="entry name" value="MetI-like_sf"/>
</dbReference>
<keyword evidence="5 8" id="KW-0812">Transmembrane</keyword>
<sequence length="270" mass="30374">MRKSKINSMLMHIFLVLMSIFSLFPFYWMVVSSTNSTSQINMGKFTFGDQLLVNFTNLTSQVDLALVFWNTSKIALISTVSTLVVCSIAGYAFEIYSSKNRERVYVALLTTMMIPFAALMIPLFTMFGKAGLLDTHFAVVMPTVAGAFIIFYFRQCTKTFPRELIDAARVESVAEWKIFLYVYVPIMRASYSAAFIIVFMTSWNAFLWPLIVLQSNELKTINLVLSSFASAYSPDFGLIMVGTVISTLPSLLIFFAMQKQFIASMTGAVK</sequence>
<feature type="transmembrane region" description="Helical" evidence="8">
    <location>
        <begin position="12"/>
        <end position="30"/>
    </location>
</feature>